<dbReference type="OrthoDB" id="24419at2157"/>
<organism evidence="1 2">
    <name type="scientific">Hyperthermus butylicus (strain DSM 5456 / JCM 9403 / PLM1-5)</name>
    <dbReference type="NCBI Taxonomy" id="415426"/>
    <lineage>
        <taxon>Archaea</taxon>
        <taxon>Thermoproteota</taxon>
        <taxon>Thermoprotei</taxon>
        <taxon>Desulfurococcales</taxon>
        <taxon>Pyrodictiaceae</taxon>
        <taxon>Hyperthermus</taxon>
    </lineage>
</organism>
<dbReference type="GO" id="GO:0005840">
    <property type="term" value="C:ribosome"/>
    <property type="evidence" value="ECO:0007669"/>
    <property type="project" value="UniProtKB-KW"/>
</dbReference>
<evidence type="ECO:0000313" key="1">
    <source>
        <dbReference type="EMBL" id="ABM80329.1"/>
    </source>
</evidence>
<dbReference type="Gene3D" id="3.30.720.90">
    <property type="match status" value="1"/>
</dbReference>
<evidence type="ECO:0000313" key="2">
    <source>
        <dbReference type="Proteomes" id="UP000002593"/>
    </source>
</evidence>
<accession>A2BK18</accession>
<dbReference type="EnsemblBacteria" id="ABM80329">
    <property type="protein sequence ID" value="ABM80329"/>
    <property type="gene ID" value="Hbut_0464"/>
</dbReference>
<dbReference type="GeneID" id="4781801"/>
<keyword evidence="2" id="KW-1185">Reference proteome</keyword>
<dbReference type="Proteomes" id="UP000002593">
    <property type="component" value="Chromosome"/>
</dbReference>
<proteinExistence type="predicted"/>
<dbReference type="RefSeq" id="WP_011821647.1">
    <property type="nucleotide sequence ID" value="NC_008818.1"/>
</dbReference>
<sequence>MPVEVKSEEEFLKVLERARECRVKLGYRRKETEEGTRRIRVLKVKARTPKYLYTLVFEDIDKGIEFIKTIKDKCQNLVIFDEEVRNKLA</sequence>
<dbReference type="InterPro" id="IPR038464">
    <property type="entry name" value="Ribosomal_eL38_sf"/>
</dbReference>
<dbReference type="HOGENOM" id="CLU_2447625_0_0_2"/>
<protein>
    <submittedName>
        <fullName evidence="1">50S ribosomal protein L38E</fullName>
    </submittedName>
</protein>
<dbReference type="AlphaFoldDB" id="A2BK18"/>
<dbReference type="KEGG" id="hbu:Hbut_0464"/>
<name>A2BK18_HYPBU</name>
<dbReference type="eggNOG" id="arCOG04057">
    <property type="taxonomic scope" value="Archaea"/>
</dbReference>
<keyword evidence="1" id="KW-0687">Ribonucleoprotein</keyword>
<gene>
    <name evidence="1" type="ordered locus">Hbut_0464</name>
</gene>
<reference evidence="1 2" key="1">
    <citation type="journal article" date="2007" name="Archaea">
        <title>The genome of Hyperthermus butylicus: a sulfur-reducing, peptide fermenting, neutrophilic Crenarchaeote growing up to 108 degrees C.</title>
        <authorList>
            <person name="Brugger K."/>
            <person name="Chen L."/>
            <person name="Stark M."/>
            <person name="Zibat A."/>
            <person name="Redder P."/>
            <person name="Ruepp A."/>
            <person name="Awayez M."/>
            <person name="She Q."/>
            <person name="Garrett R.A."/>
            <person name="Klenk H.P."/>
        </authorList>
    </citation>
    <scope>NUCLEOTIDE SEQUENCE [LARGE SCALE GENOMIC DNA]</scope>
    <source>
        <strain evidence="2">DSM 5456 / JCM 9403 / PLM1-5</strain>
    </source>
</reference>
<keyword evidence="1" id="KW-0689">Ribosomal protein</keyword>
<dbReference type="EMBL" id="CP000493">
    <property type="protein sequence ID" value="ABM80329.1"/>
    <property type="molecule type" value="Genomic_DNA"/>
</dbReference>